<feature type="compositionally biased region" description="Low complexity" evidence="1">
    <location>
        <begin position="325"/>
        <end position="334"/>
    </location>
</feature>
<accession>A0A1E3UI11</accession>
<dbReference type="RefSeq" id="WP_069424152.1">
    <property type="nucleotide sequence ID" value="NZ_MEHA01000008.1"/>
</dbReference>
<keyword evidence="2" id="KW-0472">Membrane</keyword>
<evidence type="ECO:0000313" key="4">
    <source>
        <dbReference type="Proteomes" id="UP000094271"/>
    </source>
</evidence>
<name>A0A1E3UI11_9FIRM</name>
<feature type="compositionally biased region" description="Polar residues" evidence="1">
    <location>
        <begin position="161"/>
        <end position="186"/>
    </location>
</feature>
<feature type="region of interest" description="Disordered" evidence="1">
    <location>
        <begin position="315"/>
        <end position="351"/>
    </location>
</feature>
<dbReference type="Proteomes" id="UP000094271">
    <property type="component" value="Unassembled WGS sequence"/>
</dbReference>
<dbReference type="EMBL" id="MEHA01000008">
    <property type="protein sequence ID" value="ODR51827.1"/>
    <property type="molecule type" value="Genomic_DNA"/>
</dbReference>
<feature type="compositionally biased region" description="Gly residues" evidence="1">
    <location>
        <begin position="215"/>
        <end position="240"/>
    </location>
</feature>
<feature type="transmembrane region" description="Helical" evidence="2">
    <location>
        <begin position="271"/>
        <end position="294"/>
    </location>
</feature>
<feature type="compositionally biased region" description="Polar residues" evidence="1">
    <location>
        <begin position="134"/>
        <end position="145"/>
    </location>
</feature>
<keyword evidence="2" id="KW-1133">Transmembrane helix</keyword>
<feature type="region of interest" description="Disordered" evidence="1">
    <location>
        <begin position="30"/>
        <end position="261"/>
    </location>
</feature>
<keyword evidence="2" id="KW-0812">Transmembrane</keyword>
<feature type="compositionally biased region" description="Polar residues" evidence="1">
    <location>
        <begin position="101"/>
        <end position="122"/>
    </location>
</feature>
<feature type="compositionally biased region" description="Acidic residues" evidence="1">
    <location>
        <begin position="342"/>
        <end position="351"/>
    </location>
</feature>
<proteinExistence type="predicted"/>
<feature type="compositionally biased region" description="Polar residues" evidence="1">
    <location>
        <begin position="67"/>
        <end position="90"/>
    </location>
</feature>
<sequence>MYEDEEYGFCPECGALMKNGVCISCGYDRNKKATDTENTPSDPDKESDGFLSGETPNTGTETEDTPDMSSWEGQNTPDEQPSPDAQNTSDAVPKPAYGTPDTASGAQSAYGTQNAPYGSQNAPYGGQNAPYGSPNASYGAQNTSGGSQGTPYGAQNAPYGAQNTPYGQNMPYGSQNTYGGQNTSYGAQGAPGSPQNAPYGQNVPPYGAQNNAGSMPGGPQNGAYGGQYGQGYGPGQGGYQGQVPPGGVPPYGSPYGAYPNGPQKRNNGRTLAAVIIAAIAILLCIVLVLVYVIVRGAVKESGGGLANYKGVFGNTENSEPESVPEDNGGYNNNNGGYGGSESEPEEEDYVPTPEDDYYVTLANSVRDDLSYSVEWEEYDYVDDETGATTQGRYPQLKGGNIPHMDELNEEIKYEATYYSNLYGYYREQQEEDLYYASTSQGYVTYMDEEKISIVLRESFAMNMESYISLYSINIDLVSGELMDNGNMIDYTPKLAKAFRDQDAYQNGTAQAVDEMTDEQLQDFLSDSDTNIIFYTPVGLEIGFNYTTSSSSGWVTVTIKDYERYMKKI</sequence>
<evidence type="ECO:0000256" key="2">
    <source>
        <dbReference type="SAM" id="Phobius"/>
    </source>
</evidence>
<evidence type="ECO:0000256" key="1">
    <source>
        <dbReference type="SAM" id="MobiDB-lite"/>
    </source>
</evidence>
<comment type="caution">
    <text evidence="3">The sequence shown here is derived from an EMBL/GenBank/DDBJ whole genome shotgun (WGS) entry which is preliminary data.</text>
</comment>
<dbReference type="AlphaFoldDB" id="A0A1E3UI11"/>
<evidence type="ECO:0000313" key="3">
    <source>
        <dbReference type="EMBL" id="ODR51827.1"/>
    </source>
</evidence>
<organism evidence="3 4">
    <name type="scientific">Eisenbergiella tayi</name>
    <dbReference type="NCBI Taxonomy" id="1432052"/>
    <lineage>
        <taxon>Bacteria</taxon>
        <taxon>Bacillati</taxon>
        <taxon>Bacillota</taxon>
        <taxon>Clostridia</taxon>
        <taxon>Lachnospirales</taxon>
        <taxon>Lachnospiraceae</taxon>
        <taxon>Eisenbergiella</taxon>
    </lineage>
</organism>
<protein>
    <submittedName>
        <fullName evidence="3">Uncharacterized protein</fullName>
    </submittedName>
</protein>
<dbReference type="OrthoDB" id="2067228at2"/>
<reference evidence="3 4" key="1">
    <citation type="submission" date="2016-08" db="EMBL/GenBank/DDBJ databases">
        <authorList>
            <person name="Seilhamer J.J."/>
        </authorList>
    </citation>
    <scope>NUCLEOTIDE SEQUENCE [LARGE SCALE GENOMIC DNA]</scope>
    <source>
        <strain evidence="3 4">NML150140-1</strain>
    </source>
</reference>
<gene>
    <name evidence="3" type="ORF">BEI59_13005</name>
</gene>